<dbReference type="AlphaFoldDB" id="A0A512AL97"/>
<evidence type="ECO:0000256" key="9">
    <source>
        <dbReference type="SAM" id="SignalP"/>
    </source>
</evidence>
<dbReference type="PANTHER" id="PTHR43690:SF17">
    <property type="entry name" value="PROTEIN YHJJ"/>
    <property type="match status" value="1"/>
</dbReference>
<dbReference type="Pfam" id="PF05193">
    <property type="entry name" value="Peptidase_M16_C"/>
    <property type="match status" value="2"/>
</dbReference>
<keyword evidence="13" id="KW-1185">Reference proteome</keyword>
<evidence type="ECO:0000256" key="5">
    <source>
        <dbReference type="ARBA" id="ARBA00022801"/>
    </source>
</evidence>
<dbReference type="InterPro" id="IPR050626">
    <property type="entry name" value="Peptidase_M16"/>
</dbReference>
<keyword evidence="3" id="KW-0645">Protease</keyword>
<feature type="domain" description="Peptidase M16 C-terminal" evidence="11">
    <location>
        <begin position="718"/>
        <end position="879"/>
    </location>
</feature>
<comment type="caution">
    <text evidence="12">The sequence shown here is derived from an EMBL/GenBank/DDBJ whole genome shotgun (WGS) entry which is preliminary data.</text>
</comment>
<dbReference type="RefSeq" id="WP_147159777.1">
    <property type="nucleotide sequence ID" value="NZ_BJYR01000015.1"/>
</dbReference>
<dbReference type="EMBL" id="BJYR01000015">
    <property type="protein sequence ID" value="GEO00456.1"/>
    <property type="molecule type" value="Genomic_DNA"/>
</dbReference>
<protein>
    <submittedName>
        <fullName evidence="12">Peptidase M16</fullName>
    </submittedName>
</protein>
<dbReference type="OrthoDB" id="9811314at2"/>
<dbReference type="PROSITE" id="PS00143">
    <property type="entry name" value="INSULINASE"/>
    <property type="match status" value="1"/>
</dbReference>
<dbReference type="InterPro" id="IPR001431">
    <property type="entry name" value="Pept_M16_Zn_BS"/>
</dbReference>
<evidence type="ECO:0000313" key="12">
    <source>
        <dbReference type="EMBL" id="GEO00456.1"/>
    </source>
</evidence>
<feature type="signal peptide" evidence="9">
    <location>
        <begin position="1"/>
        <end position="29"/>
    </location>
</feature>
<proteinExistence type="inferred from homology"/>
<evidence type="ECO:0000256" key="4">
    <source>
        <dbReference type="ARBA" id="ARBA00022723"/>
    </source>
</evidence>
<evidence type="ECO:0000259" key="10">
    <source>
        <dbReference type="Pfam" id="PF00675"/>
    </source>
</evidence>
<accession>A0A512AL97</accession>
<keyword evidence="5" id="KW-0378">Hydrolase</keyword>
<dbReference type="Pfam" id="PF00675">
    <property type="entry name" value="Peptidase_M16"/>
    <property type="match status" value="1"/>
</dbReference>
<dbReference type="InterPro" id="IPR011249">
    <property type="entry name" value="Metalloenz_LuxS/M16"/>
</dbReference>
<evidence type="ECO:0000259" key="11">
    <source>
        <dbReference type="Pfam" id="PF05193"/>
    </source>
</evidence>
<comment type="similarity">
    <text evidence="2 8">Belongs to the peptidase M16 family.</text>
</comment>
<evidence type="ECO:0000256" key="6">
    <source>
        <dbReference type="ARBA" id="ARBA00022833"/>
    </source>
</evidence>
<dbReference type="GO" id="GO:0004222">
    <property type="term" value="F:metalloendopeptidase activity"/>
    <property type="evidence" value="ECO:0007669"/>
    <property type="project" value="InterPro"/>
</dbReference>
<dbReference type="InterPro" id="IPR007863">
    <property type="entry name" value="Peptidase_M16_C"/>
</dbReference>
<evidence type="ECO:0000256" key="3">
    <source>
        <dbReference type="ARBA" id="ARBA00022670"/>
    </source>
</evidence>
<feature type="domain" description="Peptidase M16 N-terminal" evidence="10">
    <location>
        <begin position="65"/>
        <end position="188"/>
    </location>
</feature>
<keyword evidence="6" id="KW-0862">Zinc</keyword>
<evidence type="ECO:0000256" key="1">
    <source>
        <dbReference type="ARBA" id="ARBA00001947"/>
    </source>
</evidence>
<sequence>MLIRAFVRFFALLLIAALPLSPAVAPARAKPAPAKALEHWAFERSDLAPDPAFRFGRLPNGMRYVIRHNATPKGTAEVRLQIDTGSLDERDSERGFAHFVEHMAFNGSTHVPEGEMVKLLEREGLAFGADTNAQTSFEQTMYLLSLPRGEPRLLDTALMLMRETASELSFDPSAVERERGVVLSELRDGQGYALENSKDQMAFLYPQAHYRDRLPIGTVDSLKAATAAALRAFWAREYVPAKATLIVIGDLDADAVEAAIKARFADWPARKPAKRPDQGRVLVDQQGMSRIHLDPALSERVTVSRHGRWRREPDTEESRRVNLLRQLGYGVINRRMQRLSRLPKPPFRGAGLGTSEVFHIGRTTNLIVDTPDKGWRDGLVAATQVYREALAKGFTEAEVAEQVAGVRSGIENAAASADTRSNDALVGAALLLLRDEKVPTTPASALERFNRHAASFTPAAVLAALRADAIPLTNPLIRFQGRTAPAGGEPALRAAWEQALRAPLRSQVDVKSGSFGYTDFGAPGTVASDVTRADLGIRQLRFANGVRLNLKRTDLETDRILVRLALDGGELLDTKANPTATEMTSMLPTGGLGKHSIDELQSLLAGQSVSFSINSVGDAFVLGGGTTRRDAELQLQLLAALVSDPGWRTEADELYHQTMTNFFARLDATPASALANTLPGILSAGDPRFTVQSPETYQTLTMARLKADIGDRLAHGAIELTLVGDFDPDAAIPMVARTLGALPAREPDFRPYADARERSFTPKRGLTVIRHKGAANQAIVRYVWPTTDDSDPVTSIGLELLQEVTGIEVLDTVREALGKAYSPGASSSLSRVWRGWGTFTVNASVDVADVAATRSAIESTIADLRAKPVDADILARARAPMRERIDSLLKTNAGWLALIDRAQSQPDRLDRFQKARERLDALTAADLQALAKRYLAPDQAVVALVLPEGAPAPAR</sequence>
<dbReference type="Gene3D" id="3.30.830.10">
    <property type="entry name" value="Metalloenzyme, LuxS/M16 peptidase-like"/>
    <property type="match status" value="3"/>
</dbReference>
<keyword evidence="4" id="KW-0479">Metal-binding</keyword>
<dbReference type="PANTHER" id="PTHR43690">
    <property type="entry name" value="NARDILYSIN"/>
    <property type="match status" value="1"/>
</dbReference>
<name>A0A512AL97_9SPHN</name>
<feature type="domain" description="Peptidase M16 C-terminal" evidence="11">
    <location>
        <begin position="225"/>
        <end position="284"/>
    </location>
</feature>
<dbReference type="SUPFAM" id="SSF63411">
    <property type="entry name" value="LuxS/MPP-like metallohydrolase"/>
    <property type="match status" value="3"/>
</dbReference>
<dbReference type="Proteomes" id="UP000321464">
    <property type="component" value="Unassembled WGS sequence"/>
</dbReference>
<dbReference type="GO" id="GO:0046872">
    <property type="term" value="F:metal ion binding"/>
    <property type="evidence" value="ECO:0007669"/>
    <property type="project" value="UniProtKB-KW"/>
</dbReference>
<evidence type="ECO:0000256" key="8">
    <source>
        <dbReference type="RuleBase" id="RU004447"/>
    </source>
</evidence>
<gene>
    <name evidence="12" type="ORF">NSE01_22880</name>
</gene>
<dbReference type="GO" id="GO:0006508">
    <property type="term" value="P:proteolysis"/>
    <property type="evidence" value="ECO:0007669"/>
    <property type="project" value="UniProtKB-KW"/>
</dbReference>
<reference evidence="12 13" key="1">
    <citation type="submission" date="2019-07" db="EMBL/GenBank/DDBJ databases">
        <title>Whole genome shotgun sequence of Novosphingobium sediminis NBRC 106119.</title>
        <authorList>
            <person name="Hosoyama A."/>
            <person name="Uohara A."/>
            <person name="Ohji S."/>
            <person name="Ichikawa N."/>
        </authorList>
    </citation>
    <scope>NUCLEOTIDE SEQUENCE [LARGE SCALE GENOMIC DNA]</scope>
    <source>
        <strain evidence="12 13">NBRC 106119</strain>
    </source>
</reference>
<feature type="chain" id="PRO_5022012693" evidence="9">
    <location>
        <begin position="30"/>
        <end position="955"/>
    </location>
</feature>
<evidence type="ECO:0000313" key="13">
    <source>
        <dbReference type="Proteomes" id="UP000321464"/>
    </source>
</evidence>
<keyword evidence="7" id="KW-0482">Metalloprotease</keyword>
<dbReference type="InterPro" id="IPR011765">
    <property type="entry name" value="Pept_M16_N"/>
</dbReference>
<organism evidence="12 13">
    <name type="scientific">Novosphingobium sediminis</name>
    <dbReference type="NCBI Taxonomy" id="707214"/>
    <lineage>
        <taxon>Bacteria</taxon>
        <taxon>Pseudomonadati</taxon>
        <taxon>Pseudomonadota</taxon>
        <taxon>Alphaproteobacteria</taxon>
        <taxon>Sphingomonadales</taxon>
        <taxon>Sphingomonadaceae</taxon>
        <taxon>Novosphingobium</taxon>
    </lineage>
</organism>
<evidence type="ECO:0000256" key="2">
    <source>
        <dbReference type="ARBA" id="ARBA00007261"/>
    </source>
</evidence>
<comment type="cofactor">
    <cofactor evidence="1">
        <name>Zn(2+)</name>
        <dbReference type="ChEBI" id="CHEBI:29105"/>
    </cofactor>
</comment>
<keyword evidence="9" id="KW-0732">Signal</keyword>
<evidence type="ECO:0000256" key="7">
    <source>
        <dbReference type="ARBA" id="ARBA00023049"/>
    </source>
</evidence>